<evidence type="ECO:0000313" key="6">
    <source>
        <dbReference type="Proteomes" id="UP000230069"/>
    </source>
</evidence>
<sequence>MEIEKGKEVEVSNKEGYEGTLFVASVIRPSLVNKNMILVEYLALIDEEENVPLQGYVKISNLRPIPPTQKTRIFKLNEEVDAFFCSGWWKGVIIKVLEDSKYTVYIKSTKEEIDFQNWELRTHREWVGGRWVSSQDQNMTVIEHNEESSRFLNPAAAGSPAPNIDKVTQPSPSESMDNLLENIVFTTDEEPSTNEPHSSSDPALTSQELSSISKATDEFVRPSKDTREGEATDLTLSLKRCHALGASKGSSVEVQRVLPFSTGKGESSPAKESTIKEMSQMTNVQTEHTQVLSYIVEEDQTLSMLSKKTNIPIAKDNGGTENGNTNNDLNRSQFSSPTMEELQTPSLVLEQSNHPTAEDNGDTQVLANETITSKDNSSKSFKGPEFRFEARGDERVLQSSVNDTANAHSSPMQLDGGSLPKESLPFIKSSNVWETFESMRVFRLVPQCPHFQPLEKENELLREGTALGKMFSFANLMESICKADIDEPRSAFENKLKVLPDMEQHGFTIQPLQSRLEKILSMKDRHSQLEDSSNIAKRKISDAVHQLDEIEGSIFRGNMELQELLTKMETRDSKVAKLQKTRDAILEMKQKAKTDFERKVAAFGSRNLQCDGVEVQGLAISGQKAAGNRDLREVLIVQ</sequence>
<feature type="compositionally biased region" description="Polar residues" evidence="3">
    <location>
        <begin position="193"/>
        <end position="214"/>
    </location>
</feature>
<feature type="domain" description="Agenet" evidence="4">
    <location>
        <begin position="72"/>
        <end position="128"/>
    </location>
</feature>
<accession>A0A2G5D2M3</accession>
<dbReference type="PANTHER" id="PTHR31917">
    <property type="entry name" value="AGENET DOMAIN-CONTAINING PROTEIN-RELATED"/>
    <property type="match status" value="1"/>
</dbReference>
<dbReference type="InterPro" id="IPR007930">
    <property type="entry name" value="DUF724"/>
</dbReference>
<dbReference type="Pfam" id="PF05266">
    <property type="entry name" value="DUF724"/>
    <property type="match status" value="1"/>
</dbReference>
<evidence type="ECO:0000256" key="1">
    <source>
        <dbReference type="ARBA" id="ARBA00022448"/>
    </source>
</evidence>
<evidence type="ECO:0000256" key="3">
    <source>
        <dbReference type="SAM" id="MobiDB-lite"/>
    </source>
</evidence>
<dbReference type="Proteomes" id="UP000230069">
    <property type="component" value="Unassembled WGS sequence"/>
</dbReference>
<dbReference type="STRING" id="218851.A0A2G5D2M3"/>
<protein>
    <recommendedName>
        <fullName evidence="4">Agenet domain-containing protein</fullName>
    </recommendedName>
</protein>
<proteinExistence type="predicted"/>
<reference evidence="5 6" key="1">
    <citation type="submission" date="2017-09" db="EMBL/GenBank/DDBJ databases">
        <title>WGS assembly of Aquilegia coerulea Goldsmith.</title>
        <authorList>
            <person name="Hodges S."/>
            <person name="Kramer E."/>
            <person name="Nordborg M."/>
            <person name="Tomkins J."/>
            <person name="Borevitz J."/>
            <person name="Derieg N."/>
            <person name="Yan J."/>
            <person name="Mihaltcheva S."/>
            <person name="Hayes R.D."/>
            <person name="Rokhsar D."/>
        </authorList>
    </citation>
    <scope>NUCLEOTIDE SEQUENCE [LARGE SCALE GENOMIC DNA]</scope>
    <source>
        <strain evidence="6">cv. Goldsmith</strain>
    </source>
</reference>
<feature type="domain" description="Agenet" evidence="4">
    <location>
        <begin position="1"/>
        <end position="70"/>
    </location>
</feature>
<keyword evidence="6" id="KW-1185">Reference proteome</keyword>
<dbReference type="CDD" id="cd20406">
    <property type="entry name" value="Tudor_Agenet_AtDUF_rpt2_4"/>
    <property type="match status" value="1"/>
</dbReference>
<dbReference type="PANTHER" id="PTHR31917:SF147">
    <property type="entry name" value="AGENET DOMAIN-CONTAINING PROTEIN"/>
    <property type="match status" value="1"/>
</dbReference>
<dbReference type="InParanoid" id="A0A2G5D2M3"/>
<dbReference type="AlphaFoldDB" id="A0A2G5D2M3"/>
<name>A0A2G5D2M3_AQUCA</name>
<dbReference type="InterPro" id="IPR014002">
    <property type="entry name" value="Agenet_dom_plant"/>
</dbReference>
<keyword evidence="1" id="KW-0813">Transport</keyword>
<evidence type="ECO:0000313" key="5">
    <source>
        <dbReference type="EMBL" id="PIA37759.1"/>
    </source>
</evidence>
<evidence type="ECO:0000259" key="4">
    <source>
        <dbReference type="SMART" id="SM00743"/>
    </source>
</evidence>
<dbReference type="OrthoDB" id="687110at2759"/>
<feature type="region of interest" description="Disordered" evidence="3">
    <location>
        <begin position="189"/>
        <end position="231"/>
    </location>
</feature>
<feature type="compositionally biased region" description="Polar residues" evidence="3">
    <location>
        <begin position="328"/>
        <end position="343"/>
    </location>
</feature>
<feature type="compositionally biased region" description="Polar residues" evidence="3">
    <location>
        <begin position="166"/>
        <end position="175"/>
    </location>
</feature>
<dbReference type="Pfam" id="PF05641">
    <property type="entry name" value="Agenet"/>
    <property type="match status" value="1"/>
</dbReference>
<evidence type="ECO:0000256" key="2">
    <source>
        <dbReference type="ARBA" id="ARBA00022604"/>
    </source>
</evidence>
<dbReference type="EMBL" id="KZ305047">
    <property type="protein sequence ID" value="PIA37759.1"/>
    <property type="molecule type" value="Genomic_DNA"/>
</dbReference>
<feature type="region of interest" description="Disordered" evidence="3">
    <location>
        <begin position="146"/>
        <end position="175"/>
    </location>
</feature>
<feature type="region of interest" description="Disordered" evidence="3">
    <location>
        <begin position="313"/>
        <end position="343"/>
    </location>
</feature>
<dbReference type="SMART" id="SM00743">
    <property type="entry name" value="Agenet"/>
    <property type="match status" value="2"/>
</dbReference>
<feature type="compositionally biased region" description="Low complexity" evidence="3">
    <location>
        <begin position="317"/>
        <end position="327"/>
    </location>
</feature>
<gene>
    <name evidence="5" type="ORF">AQUCO_03000351v1</name>
</gene>
<dbReference type="FunCoup" id="A0A2G5D2M3">
    <property type="interactions" value="1560"/>
</dbReference>
<keyword evidence="2" id="KW-0341">Growth regulation</keyword>
<feature type="compositionally biased region" description="Basic and acidic residues" evidence="3">
    <location>
        <begin position="215"/>
        <end position="230"/>
    </location>
</feature>
<organism evidence="5 6">
    <name type="scientific">Aquilegia coerulea</name>
    <name type="common">Rocky mountain columbine</name>
    <dbReference type="NCBI Taxonomy" id="218851"/>
    <lineage>
        <taxon>Eukaryota</taxon>
        <taxon>Viridiplantae</taxon>
        <taxon>Streptophyta</taxon>
        <taxon>Embryophyta</taxon>
        <taxon>Tracheophyta</taxon>
        <taxon>Spermatophyta</taxon>
        <taxon>Magnoliopsida</taxon>
        <taxon>Ranunculales</taxon>
        <taxon>Ranunculaceae</taxon>
        <taxon>Thalictroideae</taxon>
        <taxon>Aquilegia</taxon>
    </lineage>
</organism>
<dbReference type="InterPro" id="IPR008395">
    <property type="entry name" value="Agenet-like_dom"/>
</dbReference>